<sequence length="796" mass="83759">AADVPAAPGGNGTCAELELELRRVEVRSPLVGQPGTTVLVACHTSSGRVFDPITLGMEDADRLTSHSARFTLFTPAARLSCLEGVACHVTLIPVAGAAQTLIGWGVGSCWFMHYQFLQLSSTMWACQDARAGEYVLQCVNCEGDAGGDADADADGLGAEDRRGGVHPTIMIIMLSTGAVFVVAIALAVLAYVRAARRTTRLRARLSGLAAEPGEAAPKPVPMYQLELGREGGAVGVPPGHQGPTVVVSSEGSLLMLAKPEAVGPAQPVQESTVARALLYHGTQSLGDLRRSAGLPLPHLKAALLVLMQHNCVASWLHAEPPNLRGESRVEQLYEALPRAMLHGLHAPRYLIHVKDSLGATAEAVALKLLQHGRLRLDQVVAALQSEDAAAASQGQGEEAQTTPQRPALEIQAALLRLVRSRLVERAPVCHLPPPRREVHPNARKKKPATKPGSEEEAEQLRARAQDQAHAAYHAVRFKIPTDLVETAVPARAPDGASLAHEPARGGLGTSGAQADGLRNEAIADHMGSRHGPAAGAVVAGMLAAHAARLREAGAPAADGERTVLLSEAEVARAVAVHEPDMAGAGPAPDVPGTLSSLAAEWASPVVAAGDPPAGARQYSLDIAGALGALRQGHLEVLLHDRFGPEGLRIWRLLRACRQLEQKQVADFCMMDAKDAKVKLHAMLKAGCAEGGLDVPRTADRAPSRTFYLWRADVRAACAAFTIELFLAAGNLHARLAHELSQRAELLRVLDLVNAGLAGPGALAERASDFSRIKRVTTLLEAGLLDVGASLALFLGD</sequence>
<dbReference type="InterPro" id="IPR039748">
    <property type="entry name" value="RPC3"/>
</dbReference>
<evidence type="ECO:0000256" key="6">
    <source>
        <dbReference type="SAM" id="MobiDB-lite"/>
    </source>
</evidence>
<protein>
    <recommendedName>
        <fullName evidence="5">DNA-directed RNA polymerase III subunit RPC3</fullName>
        <shortName evidence="5">RNA polymerase III subunit C3</shortName>
    </recommendedName>
</protein>
<feature type="region of interest" description="Disordered" evidence="6">
    <location>
        <begin position="430"/>
        <end position="467"/>
    </location>
</feature>
<dbReference type="InterPro" id="IPR055207">
    <property type="entry name" value="POLR3C_WHD"/>
</dbReference>
<dbReference type="GO" id="GO:0003697">
    <property type="term" value="F:single-stranded DNA binding"/>
    <property type="evidence" value="ECO:0007669"/>
    <property type="project" value="UniProtKB-UniRule"/>
</dbReference>
<keyword evidence="7" id="KW-0472">Membrane</keyword>
<evidence type="ECO:0000256" key="5">
    <source>
        <dbReference type="RuleBase" id="RU367076"/>
    </source>
</evidence>
<accession>A0A3M7L2F4</accession>
<keyword evidence="7" id="KW-1133">Transmembrane helix</keyword>
<comment type="similarity">
    <text evidence="5">Belongs to the eukaryotic RPC3/POLR3C RNA polymerase subunit family.</text>
</comment>
<organism evidence="10 11">
    <name type="scientific">Auxenochlorella protothecoides</name>
    <name type="common">Green microalga</name>
    <name type="synonym">Chlorella protothecoides</name>
    <dbReference type="NCBI Taxonomy" id="3075"/>
    <lineage>
        <taxon>Eukaryota</taxon>
        <taxon>Viridiplantae</taxon>
        <taxon>Chlorophyta</taxon>
        <taxon>core chlorophytes</taxon>
        <taxon>Trebouxiophyceae</taxon>
        <taxon>Chlorellales</taxon>
        <taxon>Chlorellaceae</taxon>
        <taxon>Auxenochlorella</taxon>
    </lineage>
</organism>
<dbReference type="PANTHER" id="PTHR12949:SF0">
    <property type="entry name" value="DNA-DIRECTED RNA POLYMERASE III SUBUNIT RPC3"/>
    <property type="match status" value="1"/>
</dbReference>
<feature type="domain" description="RNA polymerase III subunit RPC82-related helix-turn-helix" evidence="8">
    <location>
        <begin position="271"/>
        <end position="313"/>
    </location>
</feature>
<comment type="caution">
    <text evidence="10">The sequence shown here is derived from an EMBL/GenBank/DDBJ whole genome shotgun (WGS) entry which is preliminary data.</text>
</comment>
<keyword evidence="2 5" id="KW-0240">DNA-directed RNA polymerase</keyword>
<dbReference type="Pfam" id="PF08221">
    <property type="entry name" value="HTH_9"/>
    <property type="match status" value="1"/>
</dbReference>
<reference evidence="11" key="1">
    <citation type="journal article" date="2018" name="Algal Res.">
        <title>Characterization of plant carbon substrate utilization by Auxenochlorella protothecoides.</title>
        <authorList>
            <person name="Vogler B.W."/>
            <person name="Starkenburg S.R."/>
            <person name="Sudasinghe N."/>
            <person name="Schambach J.Y."/>
            <person name="Rollin J.A."/>
            <person name="Pattathil S."/>
            <person name="Barry A.N."/>
        </authorList>
    </citation>
    <scope>NUCLEOTIDE SEQUENCE [LARGE SCALE GENOMIC DNA]</scope>
    <source>
        <strain evidence="11">UTEX 25</strain>
    </source>
</reference>
<evidence type="ECO:0000256" key="7">
    <source>
        <dbReference type="SAM" id="Phobius"/>
    </source>
</evidence>
<evidence type="ECO:0000256" key="1">
    <source>
        <dbReference type="ARBA" id="ARBA00004123"/>
    </source>
</evidence>
<comment type="subcellular location">
    <subcellularLocation>
        <location evidence="1 5">Nucleus</location>
    </subcellularLocation>
</comment>
<keyword evidence="4 5" id="KW-0539">Nucleus</keyword>
<dbReference type="PANTHER" id="PTHR12949">
    <property type="entry name" value="RNA POLYMERASE III DNA DIRECTED -RELATED"/>
    <property type="match status" value="1"/>
</dbReference>
<evidence type="ECO:0000313" key="10">
    <source>
        <dbReference type="EMBL" id="RMZ56264.1"/>
    </source>
</evidence>
<dbReference type="AlphaFoldDB" id="A0A3M7L2F4"/>
<evidence type="ECO:0000256" key="4">
    <source>
        <dbReference type="ARBA" id="ARBA00023242"/>
    </source>
</evidence>
<gene>
    <name evidence="10" type="ORF">APUTEX25_002454</name>
</gene>
<feature type="transmembrane region" description="Helical" evidence="7">
    <location>
        <begin position="169"/>
        <end position="192"/>
    </location>
</feature>
<dbReference type="InterPro" id="IPR013197">
    <property type="entry name" value="RNA_pol_III_RPC82-rel_HTH"/>
</dbReference>
<dbReference type="Proteomes" id="UP000279271">
    <property type="component" value="Unassembled WGS sequence"/>
</dbReference>
<comment type="subunit">
    <text evidence="5">Component of the RNA polymerase III (Pol III) complex consisting of 17 subunits.</text>
</comment>
<evidence type="ECO:0000259" key="9">
    <source>
        <dbReference type="Pfam" id="PF22536"/>
    </source>
</evidence>
<dbReference type="Pfam" id="PF22536">
    <property type="entry name" value="WHD_POLR3C"/>
    <property type="match status" value="1"/>
</dbReference>
<evidence type="ECO:0000256" key="3">
    <source>
        <dbReference type="ARBA" id="ARBA00023163"/>
    </source>
</evidence>
<feature type="domain" description="DNA-directed RNA polymerase III subunit RPC3 winged-helix" evidence="9">
    <location>
        <begin position="635"/>
        <end position="710"/>
    </location>
</feature>
<dbReference type="Gene3D" id="1.10.10.10">
    <property type="entry name" value="Winged helix-like DNA-binding domain superfamily/Winged helix DNA-binding domain"/>
    <property type="match status" value="3"/>
</dbReference>
<dbReference type="InterPro" id="IPR036388">
    <property type="entry name" value="WH-like_DNA-bd_sf"/>
</dbReference>
<evidence type="ECO:0000259" key="8">
    <source>
        <dbReference type="Pfam" id="PF08221"/>
    </source>
</evidence>
<evidence type="ECO:0000256" key="2">
    <source>
        <dbReference type="ARBA" id="ARBA00022478"/>
    </source>
</evidence>
<proteinExistence type="inferred from homology"/>
<keyword evidence="3 5" id="KW-0804">Transcription</keyword>
<name>A0A3M7L2F4_AUXPR</name>
<comment type="function">
    <text evidence="5">DNA-dependent RNA polymerase catalyzes the transcription of DNA into RNA using the four ribonucleoside triphosphates as substrates. Specific core component of RNA polymerase III which synthesizes small RNAs, such as 5S rRNA and tRNAs.</text>
</comment>
<dbReference type="GO" id="GO:0005666">
    <property type="term" value="C:RNA polymerase III complex"/>
    <property type="evidence" value="ECO:0007669"/>
    <property type="project" value="UniProtKB-UniRule"/>
</dbReference>
<keyword evidence="7" id="KW-0812">Transmembrane</keyword>
<feature type="non-terminal residue" evidence="10">
    <location>
        <position position="1"/>
    </location>
</feature>
<evidence type="ECO:0000313" key="11">
    <source>
        <dbReference type="Proteomes" id="UP000279271"/>
    </source>
</evidence>
<dbReference type="EMBL" id="QOKY01000151">
    <property type="protein sequence ID" value="RMZ56264.1"/>
    <property type="molecule type" value="Genomic_DNA"/>
</dbReference>